<comment type="caution">
    <text evidence="3">The sequence shown here is derived from an EMBL/GenBank/DDBJ whole genome shotgun (WGS) entry which is preliminary data.</text>
</comment>
<dbReference type="AlphaFoldDB" id="A0A9X0W7I3"/>
<keyword evidence="2" id="KW-1133">Transmembrane helix</keyword>
<reference evidence="3 4" key="1">
    <citation type="journal article" date="2020" name="Microorganisms">
        <title>Osmotic Adaptation and Compatible Solute Biosynthesis of Phototrophic Bacteria as Revealed from Genome Analyses.</title>
        <authorList>
            <person name="Imhoff J.F."/>
            <person name="Rahn T."/>
            <person name="Kunzel S."/>
            <person name="Keller A."/>
            <person name="Neulinger S.C."/>
        </authorList>
    </citation>
    <scope>NUCLEOTIDE SEQUENCE [LARGE SCALE GENOMIC DNA]</scope>
    <source>
        <strain evidence="3 4">DSM 25653</strain>
    </source>
</reference>
<proteinExistence type="predicted"/>
<keyword evidence="2" id="KW-0472">Membrane</keyword>
<accession>A0A9X0W7I3</accession>
<organism evidence="3 4">
    <name type="scientific">Lamprobacter modestohalophilus</name>
    <dbReference type="NCBI Taxonomy" id="1064514"/>
    <lineage>
        <taxon>Bacteria</taxon>
        <taxon>Pseudomonadati</taxon>
        <taxon>Pseudomonadota</taxon>
        <taxon>Gammaproteobacteria</taxon>
        <taxon>Chromatiales</taxon>
        <taxon>Chromatiaceae</taxon>
        <taxon>Lamprobacter</taxon>
    </lineage>
</organism>
<feature type="compositionally biased region" description="Polar residues" evidence="1">
    <location>
        <begin position="52"/>
        <end position="65"/>
    </location>
</feature>
<protein>
    <submittedName>
        <fullName evidence="3">Uncharacterized protein</fullName>
    </submittedName>
</protein>
<sequence length="133" mass="14050">MQNLTVQQRLLIAFALVLLILLVPISVAYTGLDAIEQQLAQYETLHEAQHEAQPNDSAQSNTARQSLPSAVSAGSAGLAGLASSPLESIEQIKRFVLFSAIMASVLAVLLALITSRALSAALTPPADAPRHPR</sequence>
<keyword evidence="2" id="KW-0812">Transmembrane</keyword>
<keyword evidence="4" id="KW-1185">Reference proteome</keyword>
<name>A0A9X0W7I3_9GAMM</name>
<evidence type="ECO:0000256" key="1">
    <source>
        <dbReference type="SAM" id="MobiDB-lite"/>
    </source>
</evidence>
<evidence type="ECO:0000313" key="4">
    <source>
        <dbReference type="Proteomes" id="UP001138768"/>
    </source>
</evidence>
<dbReference type="EMBL" id="NRRY01000004">
    <property type="protein sequence ID" value="MBK1617673.1"/>
    <property type="molecule type" value="Genomic_DNA"/>
</dbReference>
<feature type="transmembrane region" description="Helical" evidence="2">
    <location>
        <begin position="95"/>
        <end position="113"/>
    </location>
</feature>
<evidence type="ECO:0000256" key="2">
    <source>
        <dbReference type="SAM" id="Phobius"/>
    </source>
</evidence>
<gene>
    <name evidence="3" type="ORF">CKO42_04240</name>
</gene>
<dbReference type="Proteomes" id="UP001138768">
    <property type="component" value="Unassembled WGS sequence"/>
</dbReference>
<feature type="region of interest" description="Disordered" evidence="1">
    <location>
        <begin position="46"/>
        <end position="69"/>
    </location>
</feature>
<evidence type="ECO:0000313" key="3">
    <source>
        <dbReference type="EMBL" id="MBK1617673.1"/>
    </source>
</evidence>
<dbReference type="RefSeq" id="WP_200239731.1">
    <property type="nucleotide sequence ID" value="NZ_NRRY01000004.1"/>
</dbReference>